<dbReference type="NCBIfam" id="TIGR04183">
    <property type="entry name" value="Por_Secre_tail"/>
    <property type="match status" value="1"/>
</dbReference>
<dbReference type="InterPro" id="IPR036852">
    <property type="entry name" value="Peptidase_S8/S53_dom_sf"/>
</dbReference>
<proteinExistence type="inferred from homology"/>
<feature type="domain" description="Peptidase S8/S53" evidence="6">
    <location>
        <begin position="136"/>
        <end position="431"/>
    </location>
</feature>
<feature type="active site" description="Charge relay system" evidence="5">
    <location>
        <position position="152"/>
    </location>
</feature>
<dbReference type="Gene3D" id="2.60.120.260">
    <property type="entry name" value="Galactose-binding domain-like"/>
    <property type="match status" value="1"/>
</dbReference>
<evidence type="ECO:0000256" key="2">
    <source>
        <dbReference type="ARBA" id="ARBA00022670"/>
    </source>
</evidence>
<evidence type="ECO:0000313" key="8">
    <source>
        <dbReference type="Proteomes" id="UP000679220"/>
    </source>
</evidence>
<dbReference type="Gene3D" id="2.60.40.10">
    <property type="entry name" value="Immunoglobulins"/>
    <property type="match status" value="1"/>
</dbReference>
<dbReference type="SUPFAM" id="SSF49785">
    <property type="entry name" value="Galactose-binding domain-like"/>
    <property type="match status" value="1"/>
</dbReference>
<dbReference type="GO" id="GO:0004252">
    <property type="term" value="F:serine-type endopeptidase activity"/>
    <property type="evidence" value="ECO:0007669"/>
    <property type="project" value="UniProtKB-UniRule"/>
</dbReference>
<dbReference type="PANTHER" id="PTHR43806">
    <property type="entry name" value="PEPTIDASE S8"/>
    <property type="match status" value="1"/>
</dbReference>
<dbReference type="GO" id="GO:0005615">
    <property type="term" value="C:extracellular space"/>
    <property type="evidence" value="ECO:0007669"/>
    <property type="project" value="TreeGrafter"/>
</dbReference>
<dbReference type="InterPro" id="IPR008979">
    <property type="entry name" value="Galactose-bd-like_sf"/>
</dbReference>
<name>A0A941F6W3_9BACT</name>
<evidence type="ECO:0000256" key="4">
    <source>
        <dbReference type="ARBA" id="ARBA00022825"/>
    </source>
</evidence>
<comment type="similarity">
    <text evidence="1 5">Belongs to the peptidase S8 family.</text>
</comment>
<dbReference type="InterPro" id="IPR013783">
    <property type="entry name" value="Ig-like_fold"/>
</dbReference>
<accession>A0A941F6W3</accession>
<evidence type="ECO:0000256" key="1">
    <source>
        <dbReference type="ARBA" id="ARBA00011073"/>
    </source>
</evidence>
<dbReference type="Gene3D" id="2.60.120.380">
    <property type="match status" value="1"/>
</dbReference>
<dbReference type="InterPro" id="IPR000209">
    <property type="entry name" value="Peptidase_S8/S53_dom"/>
</dbReference>
<sequence>MRPVTFLLSFFIVTSFLHAQESIIYRPKTQQIRLREFATQRQWAHKHQKQMAEQLAKRYSLPLTIVNDNGGIQSLAMVKNKRPVYVATHNTNAAATISADLLWNSPYLPIQLDGSHTQLGLWDGGGVFQEHQEFNSTSRIWQRDTPPFLLGHSTHIAGTIGAEGVNPLSRGLANQVTFYAYDFSNDIAEMALAASENLSLSNHSYGTVCGWKYNSDSECWFWYGDINLNSSVDVAFGLYDSTAWHIDYIAHLAPYYLMVKSAGNDRNEGPTEQPVSHYYWDDGWQESSAIRDIDGGPDGYDCLTPKAVAKNNLVIGSVMDLPEGYTSADAVTLSTFSSCGPSNDGRIKPDLVCNGESVFSPVNDAADAYETYSGTSMAAASATGTIALLSDLQQQLQPGVPLLSSTIKAILINTADECGPSPGPDYQYGWGLLNAFKAATCLHNNYISGGAFIHEGSISNNETVSYPIHIEDHQNELKVTLCWTDPPGHVKETDPVLGLINDLDLHIEKLTEQTIYFPWVLNPDVPGQAASKGINRLDNVEQVHIQNPVPGDYLITISGNAIIEGDQQAFSLVINECSANKDVLPPVNLKYRIGDARAQLFWSPPTSLPQSYEVYIDAESIIQSNDTTVILNTLLNERTYTCYVKAKYRDDSYSLPSNTVSFTPQQAVSSPYYTNFEDGLNKWQIKQELDGWRLGNKDSLTSYYLNLEENTSQFIWIDSGINKWHSHVTDVATSPPINLEDHTNITVNFKYVFATGIYDVIDELHLVYRQVGDNEWIKAGQPEASSKWMQASFTLPDEAAGPNTQIGFYYDDFYLHGMGAAIDEIYISSSVPTLIQKQVPKVNIDLKGNTLSVLIDNAQDNTCNWQLFDMTGRCLHQGIFYLSGGEASTILPHLDTGIYLVRLSSKHTNITRKIFNANIAR</sequence>
<evidence type="ECO:0000256" key="3">
    <source>
        <dbReference type="ARBA" id="ARBA00022801"/>
    </source>
</evidence>
<dbReference type="InterPro" id="IPR050131">
    <property type="entry name" value="Peptidase_S8_subtilisin-like"/>
</dbReference>
<dbReference type="SUPFAM" id="SSF49265">
    <property type="entry name" value="Fibronectin type III"/>
    <property type="match status" value="1"/>
</dbReference>
<reference evidence="7" key="2">
    <citation type="submission" date="2021-04" db="EMBL/GenBank/DDBJ databases">
        <authorList>
            <person name="Zhang T."/>
            <person name="Zhang Y."/>
            <person name="Lu D."/>
            <person name="Zuo D."/>
            <person name="Du Z."/>
        </authorList>
    </citation>
    <scope>NUCLEOTIDE SEQUENCE</scope>
    <source>
        <strain evidence="7">JR1</strain>
    </source>
</reference>
<organism evidence="7 8">
    <name type="scientific">Carboxylicivirga sediminis</name>
    <dbReference type="NCBI Taxonomy" id="2006564"/>
    <lineage>
        <taxon>Bacteria</taxon>
        <taxon>Pseudomonadati</taxon>
        <taxon>Bacteroidota</taxon>
        <taxon>Bacteroidia</taxon>
        <taxon>Marinilabiliales</taxon>
        <taxon>Marinilabiliaceae</taxon>
        <taxon>Carboxylicivirga</taxon>
    </lineage>
</organism>
<reference evidence="7" key="1">
    <citation type="journal article" date="2018" name="Int. J. Syst. Evol. Microbiol.">
        <title>Carboxylicivirga sediminis sp. nov., isolated from coastal sediment.</title>
        <authorList>
            <person name="Wang F.Q."/>
            <person name="Ren L.H."/>
            <person name="Zou R.J."/>
            <person name="Sun Y.Z."/>
            <person name="Liu X.J."/>
            <person name="Jiang F."/>
            <person name="Liu L.J."/>
        </authorList>
    </citation>
    <scope>NUCLEOTIDE SEQUENCE</scope>
    <source>
        <strain evidence="7">JR1</strain>
    </source>
</reference>
<dbReference type="InterPro" id="IPR026444">
    <property type="entry name" value="Secre_tail"/>
</dbReference>
<dbReference type="AlphaFoldDB" id="A0A941F6W3"/>
<dbReference type="InterPro" id="IPR036116">
    <property type="entry name" value="FN3_sf"/>
</dbReference>
<dbReference type="Gene3D" id="3.40.50.200">
    <property type="entry name" value="Peptidase S8/S53 domain"/>
    <property type="match status" value="1"/>
</dbReference>
<protein>
    <submittedName>
        <fullName evidence="7">S8 family peptidase</fullName>
    </submittedName>
</protein>
<evidence type="ECO:0000259" key="6">
    <source>
        <dbReference type="Pfam" id="PF00082"/>
    </source>
</evidence>
<dbReference type="Pfam" id="PF00082">
    <property type="entry name" value="Peptidase_S8"/>
    <property type="match status" value="1"/>
</dbReference>
<keyword evidence="8" id="KW-1185">Reference proteome</keyword>
<dbReference type="EMBL" id="JAGTAR010000041">
    <property type="protein sequence ID" value="MBR8537843.1"/>
    <property type="molecule type" value="Genomic_DNA"/>
</dbReference>
<feature type="active site" description="Charge relay system" evidence="5">
    <location>
        <position position="123"/>
    </location>
</feature>
<evidence type="ECO:0000256" key="5">
    <source>
        <dbReference type="PROSITE-ProRule" id="PRU01240"/>
    </source>
</evidence>
<dbReference type="PROSITE" id="PS51892">
    <property type="entry name" value="SUBTILASE"/>
    <property type="match status" value="1"/>
</dbReference>
<comment type="caution">
    <text evidence="7">The sequence shown here is derived from an EMBL/GenBank/DDBJ whole genome shotgun (WGS) entry which is preliminary data.</text>
</comment>
<dbReference type="RefSeq" id="WP_212192867.1">
    <property type="nucleotide sequence ID" value="NZ_JAGTAR010000041.1"/>
</dbReference>
<keyword evidence="3 5" id="KW-0378">Hydrolase</keyword>
<evidence type="ECO:0000313" key="7">
    <source>
        <dbReference type="EMBL" id="MBR8537843.1"/>
    </source>
</evidence>
<gene>
    <name evidence="7" type="ORF">KDU71_19885</name>
</gene>
<keyword evidence="4 5" id="KW-0720">Serine protease</keyword>
<feature type="active site" description="Charge relay system" evidence="5">
    <location>
        <position position="376"/>
    </location>
</feature>
<dbReference type="GO" id="GO:0006508">
    <property type="term" value="P:proteolysis"/>
    <property type="evidence" value="ECO:0007669"/>
    <property type="project" value="UniProtKB-KW"/>
</dbReference>
<dbReference type="PANTHER" id="PTHR43806:SF11">
    <property type="entry name" value="CEREVISIN-RELATED"/>
    <property type="match status" value="1"/>
</dbReference>
<keyword evidence="2 5" id="KW-0645">Protease</keyword>
<dbReference type="SUPFAM" id="SSF52743">
    <property type="entry name" value="Subtilisin-like"/>
    <property type="match status" value="1"/>
</dbReference>
<dbReference type="Proteomes" id="UP000679220">
    <property type="component" value="Unassembled WGS sequence"/>
</dbReference>